<proteinExistence type="predicted"/>
<dbReference type="Proteomes" id="UP000036520">
    <property type="component" value="Chromosome"/>
</dbReference>
<organism evidence="1 2">
    <name type="scientific">Cyclobacterium amurskyense</name>
    <dbReference type="NCBI Taxonomy" id="320787"/>
    <lineage>
        <taxon>Bacteria</taxon>
        <taxon>Pseudomonadati</taxon>
        <taxon>Bacteroidota</taxon>
        <taxon>Cytophagia</taxon>
        <taxon>Cytophagales</taxon>
        <taxon>Cyclobacteriaceae</taxon>
        <taxon>Cyclobacterium</taxon>
    </lineage>
</organism>
<evidence type="ECO:0000313" key="2">
    <source>
        <dbReference type="Proteomes" id="UP000036520"/>
    </source>
</evidence>
<accession>A0A0H4PHV6</accession>
<dbReference type="RefSeq" id="WP_048644125.1">
    <property type="nucleotide sequence ID" value="NZ_CP012040.1"/>
</dbReference>
<dbReference type="STRING" id="320787.CA2015_4782"/>
<sequence length="81" mass="9617">MKSKLLFLPDILLLLFICIACERHEFRHKEFGTTGETVLSTLITDRRIPEKEKEYNEQIWDIVKDNVNEHFIGLIPEMIED</sequence>
<keyword evidence="2" id="KW-1185">Reference proteome</keyword>
<gene>
    <name evidence="1" type="ORF">CA2015_4782</name>
</gene>
<dbReference type="OrthoDB" id="9952850at2"/>
<dbReference type="AlphaFoldDB" id="A0A0H4PHV6"/>
<dbReference type="KEGG" id="camu:CA2015_4782"/>
<protein>
    <submittedName>
        <fullName evidence="1">Uncharacterized protein</fullName>
    </submittedName>
</protein>
<name>A0A0H4PHV6_9BACT</name>
<evidence type="ECO:0000313" key="1">
    <source>
        <dbReference type="EMBL" id="AKP54106.1"/>
    </source>
</evidence>
<dbReference type="EMBL" id="CP012040">
    <property type="protein sequence ID" value="AKP54106.1"/>
    <property type="molecule type" value="Genomic_DNA"/>
</dbReference>
<reference evidence="1 2" key="1">
    <citation type="submission" date="2015-07" db="EMBL/GenBank/DDBJ databases">
        <authorList>
            <person name="Kim K.M."/>
        </authorList>
    </citation>
    <scope>NUCLEOTIDE SEQUENCE [LARGE SCALE GENOMIC DNA]</scope>
    <source>
        <strain evidence="1 2">KCTC 12363</strain>
    </source>
</reference>